<evidence type="ECO:0000256" key="4">
    <source>
        <dbReference type="ARBA" id="ARBA00022729"/>
    </source>
</evidence>
<dbReference type="InterPro" id="IPR019931">
    <property type="entry name" value="LPXTG_anchor"/>
</dbReference>
<evidence type="ECO:0000256" key="2">
    <source>
        <dbReference type="ARBA" id="ARBA00022512"/>
    </source>
</evidence>
<keyword evidence="6" id="KW-0472">Membrane</keyword>
<name>A0A9X1WVP0_9BACL</name>
<keyword evidence="5" id="KW-0572">Peptidoglycan-anchor</keyword>
<dbReference type="EMBL" id="JALIRP010000013">
    <property type="protein sequence ID" value="MCJ8014645.1"/>
    <property type="molecule type" value="Genomic_DNA"/>
</dbReference>
<evidence type="ECO:0000313" key="8">
    <source>
        <dbReference type="EMBL" id="MCJ8014645.1"/>
    </source>
</evidence>
<comment type="subcellular location">
    <subcellularLocation>
        <location evidence="1">Secreted</location>
        <location evidence="1">Cell wall</location>
        <topology evidence="1">Peptidoglycan-anchor</topology>
    </subcellularLocation>
</comment>
<dbReference type="AlphaFoldDB" id="A0A9X1WVP0"/>
<dbReference type="PROSITE" id="PS50847">
    <property type="entry name" value="GRAM_POS_ANCHORING"/>
    <property type="match status" value="1"/>
</dbReference>
<feature type="transmembrane region" description="Helical" evidence="6">
    <location>
        <begin position="12"/>
        <end position="30"/>
    </location>
</feature>
<keyword evidence="3" id="KW-0964">Secreted</keyword>
<sequence>MLPKTGEESHLPLQLAGLGLIVLGGALLLFRKMRVHHK</sequence>
<dbReference type="Pfam" id="PF00746">
    <property type="entry name" value="Gram_pos_anchor"/>
    <property type="match status" value="1"/>
</dbReference>
<evidence type="ECO:0000256" key="3">
    <source>
        <dbReference type="ARBA" id="ARBA00022525"/>
    </source>
</evidence>
<keyword evidence="9" id="KW-1185">Reference proteome</keyword>
<keyword evidence="4" id="KW-0732">Signal</keyword>
<accession>A0A9X1WVP0</accession>
<protein>
    <submittedName>
        <fullName evidence="8">LPXTG cell wall anchor domain-containing protein</fullName>
    </submittedName>
</protein>
<feature type="domain" description="Gram-positive cocci surface proteins LPxTG" evidence="7">
    <location>
        <begin position="2"/>
        <end position="38"/>
    </location>
</feature>
<evidence type="ECO:0000256" key="6">
    <source>
        <dbReference type="SAM" id="Phobius"/>
    </source>
</evidence>
<evidence type="ECO:0000256" key="5">
    <source>
        <dbReference type="ARBA" id="ARBA00023088"/>
    </source>
</evidence>
<proteinExistence type="predicted"/>
<keyword evidence="6" id="KW-1133">Transmembrane helix</keyword>
<keyword evidence="2" id="KW-0134">Cell wall</keyword>
<reference evidence="8" key="1">
    <citation type="submission" date="2022-04" db="EMBL/GenBank/DDBJ databases">
        <title>Paenibacillus mangrovi sp. nov., a novel endophytic bacterium isolated from bark of Kandelia candel.</title>
        <authorList>
            <person name="Tuo L."/>
        </authorList>
    </citation>
    <scope>NUCLEOTIDE SEQUENCE</scope>
    <source>
        <strain evidence="8">KQZ6P-2</strain>
    </source>
</reference>
<evidence type="ECO:0000256" key="1">
    <source>
        <dbReference type="ARBA" id="ARBA00004168"/>
    </source>
</evidence>
<gene>
    <name evidence="8" type="ORF">MUG84_23455</name>
</gene>
<comment type="caution">
    <text evidence="8">The sequence shown here is derived from an EMBL/GenBank/DDBJ whole genome shotgun (WGS) entry which is preliminary data.</text>
</comment>
<dbReference type="Proteomes" id="UP001139347">
    <property type="component" value="Unassembled WGS sequence"/>
</dbReference>
<dbReference type="NCBIfam" id="TIGR01167">
    <property type="entry name" value="LPXTG_anchor"/>
    <property type="match status" value="1"/>
</dbReference>
<keyword evidence="6" id="KW-0812">Transmembrane</keyword>
<evidence type="ECO:0000313" key="9">
    <source>
        <dbReference type="Proteomes" id="UP001139347"/>
    </source>
</evidence>
<evidence type="ECO:0000259" key="7">
    <source>
        <dbReference type="PROSITE" id="PS50847"/>
    </source>
</evidence>
<organism evidence="8 9">
    <name type="scientific">Paenibacillus mangrovi</name>
    <dbReference type="NCBI Taxonomy" id="2931978"/>
    <lineage>
        <taxon>Bacteria</taxon>
        <taxon>Bacillati</taxon>
        <taxon>Bacillota</taxon>
        <taxon>Bacilli</taxon>
        <taxon>Bacillales</taxon>
        <taxon>Paenibacillaceae</taxon>
        <taxon>Paenibacillus</taxon>
    </lineage>
</organism>